<dbReference type="SUPFAM" id="SSF47336">
    <property type="entry name" value="ACP-like"/>
    <property type="match status" value="1"/>
</dbReference>
<sequence>MTASETTDPVVVGLLGFLTRLTKAEHAPDEDLFAAGGLSSLMALELVVHVEREYGITVAGDELSLDNFRTAEAMARLVRRLRS</sequence>
<comment type="caution">
    <text evidence="2">The sequence shown here is derived from an EMBL/GenBank/DDBJ whole genome shotgun (WGS) entry which is preliminary data.</text>
</comment>
<dbReference type="Gene3D" id="1.10.1200.10">
    <property type="entry name" value="ACP-like"/>
    <property type="match status" value="1"/>
</dbReference>
<gene>
    <name evidence="2" type="ORF">CF165_08600</name>
</gene>
<accession>A0A229TE84</accession>
<evidence type="ECO:0000313" key="2">
    <source>
        <dbReference type="EMBL" id="OXM69565.1"/>
    </source>
</evidence>
<evidence type="ECO:0000313" key="3">
    <source>
        <dbReference type="Proteomes" id="UP000215199"/>
    </source>
</evidence>
<name>A0A229TE84_9PSEU</name>
<dbReference type="PROSITE" id="PS50075">
    <property type="entry name" value="CARRIER"/>
    <property type="match status" value="1"/>
</dbReference>
<dbReference type="InterPro" id="IPR009081">
    <property type="entry name" value="PP-bd_ACP"/>
</dbReference>
<keyword evidence="3" id="KW-1185">Reference proteome</keyword>
<dbReference type="Pfam" id="PF00550">
    <property type="entry name" value="PP-binding"/>
    <property type="match status" value="1"/>
</dbReference>
<dbReference type="Proteomes" id="UP000215199">
    <property type="component" value="Unassembled WGS sequence"/>
</dbReference>
<dbReference type="InterPro" id="IPR036736">
    <property type="entry name" value="ACP-like_sf"/>
</dbReference>
<protein>
    <submittedName>
        <fullName evidence="2">Methoxymalonate biosynthesis protein</fullName>
    </submittedName>
</protein>
<reference evidence="3" key="1">
    <citation type="submission" date="2017-07" db="EMBL/GenBank/DDBJ databases">
        <title>Comparative genome mining reveals phylogenetic distribution patterns of secondary metabolites in Amycolatopsis.</title>
        <authorList>
            <person name="Adamek M."/>
            <person name="Alanjary M."/>
            <person name="Sales-Ortells H."/>
            <person name="Goodfellow M."/>
            <person name="Bull A.T."/>
            <person name="Kalinowski J."/>
            <person name="Ziemert N."/>
        </authorList>
    </citation>
    <scope>NUCLEOTIDE SEQUENCE [LARGE SCALE GENOMIC DNA]</scope>
    <source>
        <strain evidence="3">H5</strain>
    </source>
</reference>
<organism evidence="2 3">
    <name type="scientific">Amycolatopsis vastitatis</name>
    <dbReference type="NCBI Taxonomy" id="1905142"/>
    <lineage>
        <taxon>Bacteria</taxon>
        <taxon>Bacillati</taxon>
        <taxon>Actinomycetota</taxon>
        <taxon>Actinomycetes</taxon>
        <taxon>Pseudonocardiales</taxon>
        <taxon>Pseudonocardiaceae</taxon>
        <taxon>Amycolatopsis</taxon>
    </lineage>
</organism>
<dbReference type="EMBL" id="NMUL01000007">
    <property type="protein sequence ID" value="OXM69565.1"/>
    <property type="molecule type" value="Genomic_DNA"/>
</dbReference>
<evidence type="ECO:0000259" key="1">
    <source>
        <dbReference type="PROSITE" id="PS50075"/>
    </source>
</evidence>
<dbReference type="RefSeq" id="WP_093946890.1">
    <property type="nucleotide sequence ID" value="NZ_NMUL01000007.1"/>
</dbReference>
<dbReference type="OrthoDB" id="677810at2"/>
<dbReference type="AlphaFoldDB" id="A0A229TE84"/>
<feature type="domain" description="Carrier" evidence="1">
    <location>
        <begin position="5"/>
        <end position="82"/>
    </location>
</feature>
<proteinExistence type="predicted"/>